<dbReference type="InterPro" id="IPR057736">
    <property type="entry name" value="SAF_PseI/NeuA/NeuB"/>
</dbReference>
<evidence type="ECO:0000313" key="2">
    <source>
        <dbReference type="EMBL" id="NNG38906.1"/>
    </source>
</evidence>
<dbReference type="NCBIfam" id="TIGR03586">
    <property type="entry name" value="PseI"/>
    <property type="match status" value="1"/>
</dbReference>
<dbReference type="PROSITE" id="PS50844">
    <property type="entry name" value="AFP_LIKE"/>
    <property type="match status" value="1"/>
</dbReference>
<dbReference type="SMART" id="SM00858">
    <property type="entry name" value="SAF"/>
    <property type="match status" value="1"/>
</dbReference>
<evidence type="ECO:0000259" key="1">
    <source>
        <dbReference type="PROSITE" id="PS50844"/>
    </source>
</evidence>
<dbReference type="PANTHER" id="PTHR42966">
    <property type="entry name" value="N-ACETYLNEURAMINATE SYNTHASE"/>
    <property type="match status" value="1"/>
</dbReference>
<dbReference type="AlphaFoldDB" id="A0A849AH64"/>
<dbReference type="InterPro" id="IPR013785">
    <property type="entry name" value="Aldolase_TIM"/>
</dbReference>
<protein>
    <submittedName>
        <fullName evidence="2">Pseudaminic acid synthase</fullName>
        <ecNumber evidence="2">2.5.1.97</ecNumber>
    </submittedName>
</protein>
<keyword evidence="2" id="KW-0808">Transferase</keyword>
<dbReference type="EMBL" id="JABENB010000001">
    <property type="protein sequence ID" value="NNG38906.1"/>
    <property type="molecule type" value="Genomic_DNA"/>
</dbReference>
<evidence type="ECO:0000313" key="3">
    <source>
        <dbReference type="Proteomes" id="UP000557772"/>
    </source>
</evidence>
<dbReference type="RefSeq" id="WP_171153174.1">
    <property type="nucleotide sequence ID" value="NZ_JABENB010000001.1"/>
</dbReference>
<sequence length="349" mass="36875">MRHLTIDSHRIGDGEQPFVIAEVSGNHGGSLDRALDIVRAAAESGAHAVKLQTYRPETMTIESDAPGFRLSDGHELWGGRTLWDLYTQAHTPSEWHAPIFELARSLGLVAFSSPFDATAVDLLESLDVPAYKIASSEIIDLPLIERVAKTGKPLILSTGMASVAEIAAAVDTARAAGCTELALLSCTANYPADPADSNLRGLRLLADTFDVVVGLSDHTLGVGAALASVALGGSIVEKHLTLSRDDGGVDSAFSLLPGELALLVRESAVAARALGDERIGAVASEREGLRFRRSLYVVADVRAGDRVTPETVRAIRPAGGLAPELFGVVEGRTFTRDVPRGTALDWALV</sequence>
<accession>A0A849AH64</accession>
<dbReference type="GO" id="GO:0016051">
    <property type="term" value="P:carbohydrate biosynthetic process"/>
    <property type="evidence" value="ECO:0007669"/>
    <property type="project" value="InterPro"/>
</dbReference>
<dbReference type="InterPro" id="IPR006190">
    <property type="entry name" value="SAF_AFP_Neu5Ac"/>
</dbReference>
<dbReference type="InterPro" id="IPR013132">
    <property type="entry name" value="PseI/NeuA/B-like_N"/>
</dbReference>
<dbReference type="GO" id="GO:0047444">
    <property type="term" value="F:N-acylneuraminate-9-phosphate synthase activity"/>
    <property type="evidence" value="ECO:0007669"/>
    <property type="project" value="TreeGrafter"/>
</dbReference>
<organism evidence="2 3">
    <name type="scientific">Flexivirga aerilata</name>
    <dbReference type="NCBI Taxonomy" id="1656889"/>
    <lineage>
        <taxon>Bacteria</taxon>
        <taxon>Bacillati</taxon>
        <taxon>Actinomycetota</taxon>
        <taxon>Actinomycetes</taxon>
        <taxon>Micrococcales</taxon>
        <taxon>Dermacoccaceae</taxon>
        <taxon>Flexivirga</taxon>
    </lineage>
</organism>
<dbReference type="InterPro" id="IPR020030">
    <property type="entry name" value="Pseudaminic_synth_PseI"/>
</dbReference>
<dbReference type="InterPro" id="IPR013974">
    <property type="entry name" value="SAF"/>
</dbReference>
<dbReference type="Proteomes" id="UP000557772">
    <property type="component" value="Unassembled WGS sequence"/>
</dbReference>
<dbReference type="Gene3D" id="3.90.1210.10">
    <property type="entry name" value="Antifreeze-like/N-acetylneuraminic acid synthase C-terminal domain"/>
    <property type="match status" value="1"/>
</dbReference>
<dbReference type="Pfam" id="PF03102">
    <property type="entry name" value="NeuB"/>
    <property type="match status" value="1"/>
</dbReference>
<dbReference type="Pfam" id="PF08666">
    <property type="entry name" value="SAF"/>
    <property type="match status" value="1"/>
</dbReference>
<feature type="domain" description="AFP-like" evidence="1">
    <location>
        <begin position="294"/>
        <end position="349"/>
    </location>
</feature>
<dbReference type="InterPro" id="IPR051690">
    <property type="entry name" value="PseI-like"/>
</dbReference>
<dbReference type="Gene3D" id="3.20.20.70">
    <property type="entry name" value="Aldolase class I"/>
    <property type="match status" value="1"/>
</dbReference>
<name>A0A849AH64_9MICO</name>
<reference evidence="2 3" key="1">
    <citation type="submission" date="2020-05" db="EMBL/GenBank/DDBJ databases">
        <title>Flexivirga sp. ID2601S isolated from air conditioner.</title>
        <authorList>
            <person name="Kim D.H."/>
        </authorList>
    </citation>
    <scope>NUCLEOTIDE SEQUENCE [LARGE SCALE GENOMIC DNA]</scope>
    <source>
        <strain evidence="2 3">ID2601S</strain>
    </source>
</reference>
<keyword evidence="3" id="KW-1185">Reference proteome</keyword>
<dbReference type="PANTHER" id="PTHR42966:SF2">
    <property type="entry name" value="PSEUDAMINIC ACID SYNTHASE"/>
    <property type="match status" value="1"/>
</dbReference>
<proteinExistence type="predicted"/>
<dbReference type="CDD" id="cd11615">
    <property type="entry name" value="SAF_NeuB_like"/>
    <property type="match status" value="1"/>
</dbReference>
<dbReference type="SUPFAM" id="SSF51569">
    <property type="entry name" value="Aldolase"/>
    <property type="match status" value="1"/>
</dbReference>
<dbReference type="SUPFAM" id="SSF51269">
    <property type="entry name" value="AFP III-like domain"/>
    <property type="match status" value="1"/>
</dbReference>
<gene>
    <name evidence="2" type="primary">pseI</name>
    <name evidence="2" type="ORF">HJ588_06410</name>
</gene>
<dbReference type="InterPro" id="IPR036732">
    <property type="entry name" value="AFP_Neu5c_C_sf"/>
</dbReference>
<dbReference type="EC" id="2.5.1.97" evidence="2"/>
<comment type="caution">
    <text evidence="2">The sequence shown here is derived from an EMBL/GenBank/DDBJ whole genome shotgun (WGS) entry which is preliminary data.</text>
</comment>